<dbReference type="AlphaFoldDB" id="A0A381LFR1"/>
<dbReference type="EMBL" id="UIGY01000202">
    <property type="protein sequence ID" value="SUZ12708.1"/>
    <property type="molecule type" value="Genomic_DNA"/>
</dbReference>
<name>A0A381LFR1_BLUGR</name>
<evidence type="ECO:0000313" key="1">
    <source>
        <dbReference type="EMBL" id="SUZ12708.1"/>
    </source>
</evidence>
<protein>
    <submittedName>
        <fullName evidence="1">Bgt-748</fullName>
    </submittedName>
</protein>
<reference evidence="1" key="1">
    <citation type="submission" date="2018-07" db="EMBL/GenBank/DDBJ databases">
        <authorList>
            <person name="Quirk P.G."/>
            <person name="Krulwich T.A."/>
        </authorList>
    </citation>
    <scope>NUCLEOTIDE SEQUENCE</scope>
    <source>
        <strain evidence="1">96224</strain>
    </source>
</reference>
<organism evidence="1">
    <name type="scientific">Blumeria graminis f. sp. tritici 96224</name>
    <dbReference type="NCBI Taxonomy" id="1268274"/>
    <lineage>
        <taxon>Eukaryota</taxon>
        <taxon>Fungi</taxon>
        <taxon>Dikarya</taxon>
        <taxon>Ascomycota</taxon>
        <taxon>Pezizomycotina</taxon>
        <taxon>Leotiomycetes</taxon>
        <taxon>Erysiphales</taxon>
        <taxon>Erysiphaceae</taxon>
        <taxon>Blumeria</taxon>
    </lineage>
</organism>
<gene>
    <name evidence="1" type="ORF">BGT96224V2_LOCUS5883</name>
</gene>
<accession>A0A381LFR1</accession>
<proteinExistence type="predicted"/>
<sequence>MASSVSTYALPESHKQLMEKSLLESDPEVAELMIGDKTSTRIYYTYCFRKCHFSRCFRCLGLTNVQQIFRRLSRC</sequence>